<accession>A0ACB8U983</accession>
<protein>
    <submittedName>
        <fullName evidence="1">Uncharacterized protein</fullName>
    </submittedName>
</protein>
<dbReference type="Proteomes" id="UP001055072">
    <property type="component" value="Unassembled WGS sequence"/>
</dbReference>
<name>A0ACB8U983_9APHY</name>
<sequence>MISLSPGSLCDVCAEEYGPHNYPHSLPCGHILCLSCCNNIIEKTSQRLTPCCPFCRETFTSHDIRLIRMDFTPVSSGWSTPRRPPGIHEVIIESDGEDTLSAGLKSREQAKRLEYKVARVAAKKCSVEEVSSLHKELQEWLQSKVKPREQTSSLELSAALLRAILVNHLAHSEATKGHRNIEAQLTSRLEDTEMAKAKLEAELRRYRMEYSQTAQENQTLRSELNRYKVKSAAPLLNVPATPPPRSLASLQSNGPLSPPRSQSTVPTSPSSDPRSRATSPTSPSLSGYTPSIHAPLAGRVAAVNPVHSRSASAQLPSSGLRSMTPSIRSGTPASPIRDLHNRRTSVSTPSPLKMARSTSSGSSADEIQIQKDRAQESDRQRQQEKDAKRVQLIQRWMPNLESTSPPTTRSGYLHGPPHVARAPSVPPPSRSRTISAASAAFPLPLRHKTPLPANSR</sequence>
<organism evidence="1 2">
    <name type="scientific">Irpex rosettiformis</name>
    <dbReference type="NCBI Taxonomy" id="378272"/>
    <lineage>
        <taxon>Eukaryota</taxon>
        <taxon>Fungi</taxon>
        <taxon>Dikarya</taxon>
        <taxon>Basidiomycota</taxon>
        <taxon>Agaricomycotina</taxon>
        <taxon>Agaricomycetes</taxon>
        <taxon>Polyporales</taxon>
        <taxon>Irpicaceae</taxon>
        <taxon>Irpex</taxon>
    </lineage>
</organism>
<evidence type="ECO:0000313" key="1">
    <source>
        <dbReference type="EMBL" id="KAI0090669.1"/>
    </source>
</evidence>
<gene>
    <name evidence="1" type="ORF">BDY19DRAFT_887061</name>
</gene>
<evidence type="ECO:0000313" key="2">
    <source>
        <dbReference type="Proteomes" id="UP001055072"/>
    </source>
</evidence>
<comment type="caution">
    <text evidence="1">The sequence shown here is derived from an EMBL/GenBank/DDBJ whole genome shotgun (WGS) entry which is preliminary data.</text>
</comment>
<proteinExistence type="predicted"/>
<dbReference type="EMBL" id="MU274907">
    <property type="protein sequence ID" value="KAI0090669.1"/>
    <property type="molecule type" value="Genomic_DNA"/>
</dbReference>
<keyword evidence="2" id="KW-1185">Reference proteome</keyword>
<reference evidence="1" key="1">
    <citation type="journal article" date="2021" name="Environ. Microbiol.">
        <title>Gene family expansions and transcriptome signatures uncover fungal adaptations to wood decay.</title>
        <authorList>
            <person name="Hage H."/>
            <person name="Miyauchi S."/>
            <person name="Viragh M."/>
            <person name="Drula E."/>
            <person name="Min B."/>
            <person name="Chaduli D."/>
            <person name="Navarro D."/>
            <person name="Favel A."/>
            <person name="Norest M."/>
            <person name="Lesage-Meessen L."/>
            <person name="Balint B."/>
            <person name="Merenyi Z."/>
            <person name="de Eugenio L."/>
            <person name="Morin E."/>
            <person name="Martinez A.T."/>
            <person name="Baldrian P."/>
            <person name="Stursova M."/>
            <person name="Martinez M.J."/>
            <person name="Novotny C."/>
            <person name="Magnuson J.K."/>
            <person name="Spatafora J.W."/>
            <person name="Maurice S."/>
            <person name="Pangilinan J."/>
            <person name="Andreopoulos W."/>
            <person name="LaButti K."/>
            <person name="Hundley H."/>
            <person name="Na H."/>
            <person name="Kuo A."/>
            <person name="Barry K."/>
            <person name="Lipzen A."/>
            <person name="Henrissat B."/>
            <person name="Riley R."/>
            <person name="Ahrendt S."/>
            <person name="Nagy L.G."/>
            <person name="Grigoriev I.V."/>
            <person name="Martin F."/>
            <person name="Rosso M.N."/>
        </authorList>
    </citation>
    <scope>NUCLEOTIDE SEQUENCE</scope>
    <source>
        <strain evidence="1">CBS 384.51</strain>
    </source>
</reference>